<reference evidence="1" key="1">
    <citation type="submission" date="2018-06" db="EMBL/GenBank/DDBJ databases">
        <authorList>
            <person name="Zhirakovskaya E."/>
        </authorList>
    </citation>
    <scope>NUCLEOTIDE SEQUENCE</scope>
</reference>
<name>A0A3B1C7X5_9ZZZZ</name>
<organism evidence="1">
    <name type="scientific">hydrothermal vent metagenome</name>
    <dbReference type="NCBI Taxonomy" id="652676"/>
    <lineage>
        <taxon>unclassified sequences</taxon>
        <taxon>metagenomes</taxon>
        <taxon>ecological metagenomes</taxon>
    </lineage>
</organism>
<dbReference type="AlphaFoldDB" id="A0A3B1C7X5"/>
<dbReference type="EMBL" id="UOGC01000141">
    <property type="protein sequence ID" value="VAX22751.1"/>
    <property type="molecule type" value="Genomic_DNA"/>
</dbReference>
<sequence>MAKPQYHVFICTNQRPAGNPRGSCAERGSLEVWQKFADILNQTQMFEKVLVTGVRSCLGPCQAGPIVVVYPDAVWYKMVTVNDVEEIFESHFKNGKPVERLILPDAMFG</sequence>
<dbReference type="CDD" id="cd02980">
    <property type="entry name" value="TRX_Fd_family"/>
    <property type="match status" value="1"/>
</dbReference>
<proteinExistence type="predicted"/>
<dbReference type="SUPFAM" id="SSF52833">
    <property type="entry name" value="Thioredoxin-like"/>
    <property type="match status" value="1"/>
</dbReference>
<evidence type="ECO:0000313" key="1">
    <source>
        <dbReference type="EMBL" id="VAX22751.1"/>
    </source>
</evidence>
<protein>
    <submittedName>
        <fullName evidence="1">Ferredoxin, 2Fe-2S</fullName>
    </submittedName>
</protein>
<dbReference type="InterPro" id="IPR036249">
    <property type="entry name" value="Thioredoxin-like_sf"/>
</dbReference>
<dbReference type="Gene3D" id="3.40.30.10">
    <property type="entry name" value="Glutaredoxin"/>
    <property type="match status" value="1"/>
</dbReference>
<accession>A0A3B1C7X5</accession>
<gene>
    <name evidence="1" type="ORF">MNBD_NITROSPINAE01-319</name>
</gene>